<protein>
    <submittedName>
        <fullName evidence="1">Uncharacterized protein</fullName>
    </submittedName>
</protein>
<keyword evidence="2" id="KW-1185">Reference proteome</keyword>
<name>A0A1B5Z8B8_TRISU</name>
<dbReference type="AlphaFoldDB" id="A0A1B5Z8B8"/>
<dbReference type="Proteomes" id="UP000242715">
    <property type="component" value="Unassembled WGS sequence"/>
</dbReference>
<gene>
    <name evidence="1" type="ORF">TSUD_421740</name>
</gene>
<evidence type="ECO:0000313" key="1">
    <source>
        <dbReference type="EMBL" id="GAU10357.1"/>
    </source>
</evidence>
<evidence type="ECO:0000313" key="2">
    <source>
        <dbReference type="Proteomes" id="UP000242715"/>
    </source>
</evidence>
<comment type="caution">
    <text evidence="1">The sequence shown here is derived from an EMBL/GenBank/DDBJ whole genome shotgun (WGS) entry which is preliminary data.</text>
</comment>
<sequence>MGTRCLIDEATRRVRGNYRSQELTRAAYRLKHHLAGAETSKDVDSCKLVPDDVKKAMEDIVYGLQKMLLKKNYIDVEGVVVEAEVAANSNGKRKSVREIARKDMFKRGVTTLIQTKINGT</sequence>
<organism evidence="1 2">
    <name type="scientific">Trifolium subterraneum</name>
    <name type="common">Subterranean clover</name>
    <dbReference type="NCBI Taxonomy" id="3900"/>
    <lineage>
        <taxon>Eukaryota</taxon>
        <taxon>Viridiplantae</taxon>
        <taxon>Streptophyta</taxon>
        <taxon>Embryophyta</taxon>
        <taxon>Tracheophyta</taxon>
        <taxon>Spermatophyta</taxon>
        <taxon>Magnoliopsida</taxon>
        <taxon>eudicotyledons</taxon>
        <taxon>Gunneridae</taxon>
        <taxon>Pentapetalae</taxon>
        <taxon>rosids</taxon>
        <taxon>fabids</taxon>
        <taxon>Fabales</taxon>
        <taxon>Fabaceae</taxon>
        <taxon>Papilionoideae</taxon>
        <taxon>50 kb inversion clade</taxon>
        <taxon>NPAAA clade</taxon>
        <taxon>Hologalegina</taxon>
        <taxon>IRL clade</taxon>
        <taxon>Trifolieae</taxon>
        <taxon>Trifolium</taxon>
    </lineage>
</organism>
<accession>A0A1B5Z8B8</accession>
<proteinExistence type="predicted"/>
<dbReference type="EMBL" id="BCLP01045659">
    <property type="protein sequence ID" value="GAU10357.1"/>
    <property type="molecule type" value="Genomic_DNA"/>
</dbReference>
<reference evidence="2" key="1">
    <citation type="journal article" date="2017" name="Front. Plant Sci.">
        <title>Climate Clever Clovers: New Paradigm to Reduce the Environmental Footprint of Ruminants by Breeding Low Methanogenic Forages Utilizing Haplotype Variation.</title>
        <authorList>
            <person name="Kaur P."/>
            <person name="Appels R."/>
            <person name="Bayer P.E."/>
            <person name="Keeble-Gagnere G."/>
            <person name="Wang J."/>
            <person name="Hirakawa H."/>
            <person name="Shirasawa K."/>
            <person name="Vercoe P."/>
            <person name="Stefanova K."/>
            <person name="Durmic Z."/>
            <person name="Nichols P."/>
            <person name="Revell C."/>
            <person name="Isobe S.N."/>
            <person name="Edwards D."/>
            <person name="Erskine W."/>
        </authorList>
    </citation>
    <scope>NUCLEOTIDE SEQUENCE [LARGE SCALE GENOMIC DNA]</scope>
    <source>
        <strain evidence="2">cv. Daliak</strain>
    </source>
</reference>